<feature type="compositionally biased region" description="Polar residues" evidence="1">
    <location>
        <begin position="12"/>
        <end position="27"/>
    </location>
</feature>
<feature type="region of interest" description="Disordered" evidence="1">
    <location>
        <begin position="1"/>
        <end position="50"/>
    </location>
</feature>
<reference evidence="3" key="1">
    <citation type="submission" date="2024-07" db="EMBL/GenBank/DDBJ databases">
        <title>Two chromosome-level genome assemblies of Korean endemic species Abeliophyllum distichum and Forsythia ovata (Oleaceae).</title>
        <authorList>
            <person name="Jang H."/>
        </authorList>
    </citation>
    <scope>NUCLEOTIDE SEQUENCE [LARGE SCALE GENOMIC DNA]</scope>
</reference>
<evidence type="ECO:0000256" key="1">
    <source>
        <dbReference type="SAM" id="MobiDB-lite"/>
    </source>
</evidence>
<keyword evidence="3" id="KW-1185">Reference proteome</keyword>
<protein>
    <submittedName>
        <fullName evidence="2">Uncharacterized protein</fullName>
    </submittedName>
</protein>
<evidence type="ECO:0000313" key="3">
    <source>
        <dbReference type="Proteomes" id="UP001604277"/>
    </source>
</evidence>
<evidence type="ECO:0000313" key="2">
    <source>
        <dbReference type="EMBL" id="KAL2456017.1"/>
    </source>
</evidence>
<feature type="compositionally biased region" description="Basic and acidic residues" evidence="1">
    <location>
        <begin position="81"/>
        <end position="100"/>
    </location>
</feature>
<proteinExistence type="predicted"/>
<accession>A0ABD1NWM2</accession>
<dbReference type="AlphaFoldDB" id="A0ABD1NWM2"/>
<sequence>METPSRRLTRSKGVSLSGENKSESNIKPSCADEEPKIDVEDPKADELEEPNKEVEVLAPNAGVVEPNMEDDVEPKRLDVVNAPKGEEPNEGADKAPKPELPKAGVFEVNGLEDVGDEKGFADG</sequence>
<dbReference type="EMBL" id="JBFOLJ010000085">
    <property type="protein sequence ID" value="KAL2456017.1"/>
    <property type="molecule type" value="Genomic_DNA"/>
</dbReference>
<dbReference type="Proteomes" id="UP001604277">
    <property type="component" value="Unassembled WGS sequence"/>
</dbReference>
<gene>
    <name evidence="2" type="ORF">Fot_57128</name>
</gene>
<comment type="caution">
    <text evidence="2">The sequence shown here is derived from an EMBL/GenBank/DDBJ whole genome shotgun (WGS) entry which is preliminary data.</text>
</comment>
<feature type="compositionally biased region" description="Basic and acidic residues" evidence="1">
    <location>
        <begin position="33"/>
        <end position="50"/>
    </location>
</feature>
<organism evidence="2 3">
    <name type="scientific">Forsythia ovata</name>
    <dbReference type="NCBI Taxonomy" id="205694"/>
    <lineage>
        <taxon>Eukaryota</taxon>
        <taxon>Viridiplantae</taxon>
        <taxon>Streptophyta</taxon>
        <taxon>Embryophyta</taxon>
        <taxon>Tracheophyta</taxon>
        <taxon>Spermatophyta</taxon>
        <taxon>Magnoliopsida</taxon>
        <taxon>eudicotyledons</taxon>
        <taxon>Gunneridae</taxon>
        <taxon>Pentapetalae</taxon>
        <taxon>asterids</taxon>
        <taxon>lamiids</taxon>
        <taxon>Lamiales</taxon>
        <taxon>Oleaceae</taxon>
        <taxon>Forsythieae</taxon>
        <taxon>Forsythia</taxon>
    </lineage>
</organism>
<name>A0ABD1NWM2_9LAMI</name>
<feature type="region of interest" description="Disordered" evidence="1">
    <location>
        <begin position="81"/>
        <end position="105"/>
    </location>
</feature>